<dbReference type="GO" id="GO:0005524">
    <property type="term" value="F:ATP binding"/>
    <property type="evidence" value="ECO:0007669"/>
    <property type="project" value="UniProtKB-KW"/>
</dbReference>
<dbReference type="Gene3D" id="1.10.8.60">
    <property type="match status" value="1"/>
</dbReference>
<comment type="similarity">
    <text evidence="1">Belongs to the AAA ATPase family.</text>
</comment>
<dbReference type="OrthoDB" id="1707416at2759"/>
<dbReference type="PANTHER" id="PTHR23074:SF17">
    <property type="entry name" value="FIDGETIN-LIKE PROTEIN 1"/>
    <property type="match status" value="1"/>
</dbReference>
<dbReference type="Gene3D" id="3.40.50.300">
    <property type="entry name" value="P-loop containing nucleotide triphosphate hydrolases"/>
    <property type="match status" value="1"/>
</dbReference>
<comment type="caution">
    <text evidence="5">The sequence shown here is derived from an EMBL/GenBank/DDBJ whole genome shotgun (WGS) entry which is preliminary data.</text>
</comment>
<gene>
    <name evidence="5" type="ORF">STAS_15459</name>
</gene>
<dbReference type="AlphaFoldDB" id="A0A5A7Q255"/>
<dbReference type="InterPro" id="IPR015415">
    <property type="entry name" value="Spast_Vps4_C"/>
</dbReference>
<reference evidence="6" key="1">
    <citation type="journal article" date="2019" name="Curr. Biol.">
        <title>Genome Sequence of Striga asiatica Provides Insight into the Evolution of Plant Parasitism.</title>
        <authorList>
            <person name="Yoshida S."/>
            <person name="Kim S."/>
            <person name="Wafula E.K."/>
            <person name="Tanskanen J."/>
            <person name="Kim Y.M."/>
            <person name="Honaas L."/>
            <person name="Yang Z."/>
            <person name="Spallek T."/>
            <person name="Conn C.E."/>
            <person name="Ichihashi Y."/>
            <person name="Cheong K."/>
            <person name="Cui S."/>
            <person name="Der J.P."/>
            <person name="Gundlach H."/>
            <person name="Jiao Y."/>
            <person name="Hori C."/>
            <person name="Ishida J.K."/>
            <person name="Kasahara H."/>
            <person name="Kiba T."/>
            <person name="Kim M.S."/>
            <person name="Koo N."/>
            <person name="Laohavisit A."/>
            <person name="Lee Y.H."/>
            <person name="Lumba S."/>
            <person name="McCourt P."/>
            <person name="Mortimer J.C."/>
            <person name="Mutuku J.M."/>
            <person name="Nomura T."/>
            <person name="Sasaki-Sekimoto Y."/>
            <person name="Seto Y."/>
            <person name="Wang Y."/>
            <person name="Wakatake T."/>
            <person name="Sakakibara H."/>
            <person name="Demura T."/>
            <person name="Yamaguchi S."/>
            <person name="Yoneyama K."/>
            <person name="Manabe R.I."/>
            <person name="Nelson D.C."/>
            <person name="Schulman A.H."/>
            <person name="Timko M.P."/>
            <person name="dePamphilis C.W."/>
            <person name="Choi D."/>
            <person name="Shirasu K."/>
        </authorList>
    </citation>
    <scope>NUCLEOTIDE SEQUENCE [LARGE SCALE GENOMIC DNA]</scope>
    <source>
        <strain evidence="6">cv. UVA1</strain>
    </source>
</reference>
<dbReference type="EMBL" id="BKCP01005550">
    <property type="protein sequence ID" value="GER38918.1"/>
    <property type="molecule type" value="Genomic_DNA"/>
</dbReference>
<evidence type="ECO:0000313" key="5">
    <source>
        <dbReference type="EMBL" id="GER38918.1"/>
    </source>
</evidence>
<dbReference type="InterPro" id="IPR050304">
    <property type="entry name" value="MT-severing_AAA_ATPase"/>
</dbReference>
<dbReference type="Proteomes" id="UP000325081">
    <property type="component" value="Unassembled WGS sequence"/>
</dbReference>
<protein>
    <submittedName>
        <fullName evidence="5">P-loop containing nucleoside triphosphatehydrolases superfamily protein</fullName>
    </submittedName>
</protein>
<dbReference type="FunFam" id="1.10.8.60:FF:000022">
    <property type="entry name" value="Fidgetin like 1"/>
    <property type="match status" value="1"/>
</dbReference>
<dbReference type="GO" id="GO:0016887">
    <property type="term" value="F:ATP hydrolysis activity"/>
    <property type="evidence" value="ECO:0007669"/>
    <property type="project" value="TreeGrafter"/>
</dbReference>
<organism evidence="5 6">
    <name type="scientific">Striga asiatica</name>
    <name type="common">Asiatic witchweed</name>
    <name type="synonym">Buchnera asiatica</name>
    <dbReference type="NCBI Taxonomy" id="4170"/>
    <lineage>
        <taxon>Eukaryota</taxon>
        <taxon>Viridiplantae</taxon>
        <taxon>Streptophyta</taxon>
        <taxon>Embryophyta</taxon>
        <taxon>Tracheophyta</taxon>
        <taxon>Spermatophyta</taxon>
        <taxon>Magnoliopsida</taxon>
        <taxon>eudicotyledons</taxon>
        <taxon>Gunneridae</taxon>
        <taxon>Pentapetalae</taxon>
        <taxon>asterids</taxon>
        <taxon>lamiids</taxon>
        <taxon>Lamiales</taxon>
        <taxon>Orobanchaceae</taxon>
        <taxon>Buchnereae</taxon>
        <taxon>Striga</taxon>
    </lineage>
</organism>
<evidence type="ECO:0000313" key="6">
    <source>
        <dbReference type="Proteomes" id="UP000325081"/>
    </source>
</evidence>
<sequence length="152" mass="17335">MEGFDSVAEHIRPIGATNRPQELDETARRRLTKRLYIPLPTLVPKARSWIIKNLLEKDGLFNLSDKDTDTICKLTEGYSGSDMKNLVKDAPKGPPREALKQGIEITKLKKEDMRAVNLQDFEKALQEVRLSVSLNEFGTYEKWNEQFGSISL</sequence>
<accession>A0A5A7Q255</accession>
<evidence type="ECO:0000256" key="3">
    <source>
        <dbReference type="ARBA" id="ARBA00022840"/>
    </source>
</evidence>
<feature type="domain" description="Spastin/Vps4 C-terminal" evidence="4">
    <location>
        <begin position="114"/>
        <end position="148"/>
    </location>
</feature>
<evidence type="ECO:0000259" key="4">
    <source>
        <dbReference type="Pfam" id="PF09336"/>
    </source>
</evidence>
<keyword evidence="6" id="KW-1185">Reference proteome</keyword>
<evidence type="ECO:0000256" key="1">
    <source>
        <dbReference type="ARBA" id="ARBA00006914"/>
    </source>
</evidence>
<dbReference type="Pfam" id="PF09336">
    <property type="entry name" value="Vps4_C"/>
    <property type="match status" value="1"/>
</dbReference>
<dbReference type="InterPro" id="IPR027417">
    <property type="entry name" value="P-loop_NTPase"/>
</dbReference>
<keyword evidence="2" id="KW-0547">Nucleotide-binding</keyword>
<name>A0A5A7Q255_STRAF</name>
<dbReference type="PANTHER" id="PTHR23074">
    <property type="entry name" value="AAA DOMAIN-CONTAINING"/>
    <property type="match status" value="1"/>
</dbReference>
<keyword evidence="3" id="KW-0067">ATP-binding</keyword>
<evidence type="ECO:0000256" key="2">
    <source>
        <dbReference type="ARBA" id="ARBA00022741"/>
    </source>
</evidence>
<proteinExistence type="inferred from homology"/>
<keyword evidence="5" id="KW-0378">Hydrolase</keyword>
<dbReference type="SUPFAM" id="SSF52540">
    <property type="entry name" value="P-loop containing nucleoside triphosphate hydrolases"/>
    <property type="match status" value="1"/>
</dbReference>